<gene>
    <name evidence="1" type="ORF">DM02DRAFT_477538</name>
</gene>
<dbReference type="EMBL" id="KZ805838">
    <property type="protein sequence ID" value="PVH91568.1"/>
    <property type="molecule type" value="Genomic_DNA"/>
</dbReference>
<keyword evidence="2" id="KW-1185">Reference proteome</keyword>
<evidence type="ECO:0000313" key="1">
    <source>
        <dbReference type="EMBL" id="PVH91568.1"/>
    </source>
</evidence>
<evidence type="ECO:0000313" key="2">
    <source>
        <dbReference type="Proteomes" id="UP000244855"/>
    </source>
</evidence>
<proteinExistence type="predicted"/>
<feature type="non-terminal residue" evidence="1">
    <location>
        <position position="1"/>
    </location>
</feature>
<dbReference type="OrthoDB" id="2663223at2759"/>
<name>A0A2V1D0K2_9PLEO</name>
<protein>
    <submittedName>
        <fullName evidence="1">Uncharacterized protein</fullName>
    </submittedName>
</protein>
<organism evidence="1 2">
    <name type="scientific">Periconia macrospinosa</name>
    <dbReference type="NCBI Taxonomy" id="97972"/>
    <lineage>
        <taxon>Eukaryota</taxon>
        <taxon>Fungi</taxon>
        <taxon>Dikarya</taxon>
        <taxon>Ascomycota</taxon>
        <taxon>Pezizomycotina</taxon>
        <taxon>Dothideomycetes</taxon>
        <taxon>Pleosporomycetidae</taxon>
        <taxon>Pleosporales</taxon>
        <taxon>Massarineae</taxon>
        <taxon>Periconiaceae</taxon>
        <taxon>Periconia</taxon>
    </lineage>
</organism>
<reference evidence="1 2" key="1">
    <citation type="journal article" date="2018" name="Sci. Rep.">
        <title>Comparative genomics provides insights into the lifestyle and reveals functional heterogeneity of dark septate endophytic fungi.</title>
        <authorList>
            <person name="Knapp D.G."/>
            <person name="Nemeth J.B."/>
            <person name="Barry K."/>
            <person name="Hainaut M."/>
            <person name="Henrissat B."/>
            <person name="Johnson J."/>
            <person name="Kuo A."/>
            <person name="Lim J.H.P."/>
            <person name="Lipzen A."/>
            <person name="Nolan M."/>
            <person name="Ohm R.A."/>
            <person name="Tamas L."/>
            <person name="Grigoriev I.V."/>
            <person name="Spatafora J.W."/>
            <person name="Nagy L.G."/>
            <person name="Kovacs G.M."/>
        </authorList>
    </citation>
    <scope>NUCLEOTIDE SEQUENCE [LARGE SCALE GENOMIC DNA]</scope>
    <source>
        <strain evidence="1 2">DSE2036</strain>
    </source>
</reference>
<dbReference type="AlphaFoldDB" id="A0A2V1D0K2"/>
<sequence length="59" mass="6696">EGRRISKVDAAFTSTSARTEINDYPLKRSFILDSGSTCHITNNPDRIYNFRSPMPGDYI</sequence>
<feature type="non-terminal residue" evidence="1">
    <location>
        <position position="59"/>
    </location>
</feature>
<accession>A0A2V1D0K2</accession>
<dbReference type="Proteomes" id="UP000244855">
    <property type="component" value="Unassembled WGS sequence"/>
</dbReference>